<dbReference type="Proteomes" id="UP000468581">
    <property type="component" value="Unassembled WGS sequence"/>
</dbReference>
<dbReference type="AlphaFoldDB" id="A0A6P0UH08"/>
<dbReference type="InterPro" id="IPR001123">
    <property type="entry name" value="LeuE-type"/>
</dbReference>
<evidence type="ECO:0000256" key="4">
    <source>
        <dbReference type="ARBA" id="ARBA00022989"/>
    </source>
</evidence>
<evidence type="ECO:0000313" key="8">
    <source>
        <dbReference type="Proteomes" id="UP000468581"/>
    </source>
</evidence>
<keyword evidence="3 6" id="KW-0812">Transmembrane</keyword>
<evidence type="ECO:0000256" key="3">
    <source>
        <dbReference type="ARBA" id="ARBA00022692"/>
    </source>
</evidence>
<keyword evidence="5 6" id="KW-0472">Membrane</keyword>
<feature type="transmembrane region" description="Helical" evidence="6">
    <location>
        <begin position="189"/>
        <end position="207"/>
    </location>
</feature>
<feature type="transmembrane region" description="Helical" evidence="6">
    <location>
        <begin position="43"/>
        <end position="68"/>
    </location>
</feature>
<keyword evidence="4 6" id="KW-1133">Transmembrane helix</keyword>
<feature type="transmembrane region" description="Helical" evidence="6">
    <location>
        <begin position="6"/>
        <end position="31"/>
    </location>
</feature>
<feature type="transmembrane region" description="Helical" evidence="6">
    <location>
        <begin position="146"/>
        <end position="168"/>
    </location>
</feature>
<keyword evidence="8" id="KW-1185">Reference proteome</keyword>
<dbReference type="GO" id="GO:0006865">
    <property type="term" value="P:amino acid transport"/>
    <property type="evidence" value="ECO:0007669"/>
    <property type="project" value="InterPro"/>
</dbReference>
<evidence type="ECO:0000256" key="6">
    <source>
        <dbReference type="SAM" id="Phobius"/>
    </source>
</evidence>
<proteinExistence type="predicted"/>
<comment type="subcellular location">
    <subcellularLocation>
        <location evidence="1">Cell membrane</location>
        <topology evidence="1">Multi-pass membrane protein</topology>
    </subcellularLocation>
</comment>
<evidence type="ECO:0000256" key="2">
    <source>
        <dbReference type="ARBA" id="ARBA00022475"/>
    </source>
</evidence>
<dbReference type="GO" id="GO:0005886">
    <property type="term" value="C:plasma membrane"/>
    <property type="evidence" value="ECO:0007669"/>
    <property type="project" value="UniProtKB-SubCell"/>
</dbReference>
<feature type="transmembrane region" description="Helical" evidence="6">
    <location>
        <begin position="113"/>
        <end position="134"/>
    </location>
</feature>
<protein>
    <submittedName>
        <fullName evidence="7">LysE family transporter</fullName>
    </submittedName>
</protein>
<evidence type="ECO:0000313" key="7">
    <source>
        <dbReference type="EMBL" id="NER12591.1"/>
    </source>
</evidence>
<reference evidence="7 8" key="1">
    <citation type="submission" date="2020-01" db="EMBL/GenBank/DDBJ databases">
        <title>Leptobacterium flavescens.</title>
        <authorList>
            <person name="Wang G."/>
        </authorList>
    </citation>
    <scope>NUCLEOTIDE SEQUENCE [LARGE SCALE GENOMIC DNA]</scope>
    <source>
        <strain evidence="7 8">KCTC 22160</strain>
    </source>
</reference>
<accession>A0A6P0UH08</accession>
<dbReference type="EMBL" id="JAABOO010000001">
    <property type="protein sequence ID" value="NER12591.1"/>
    <property type="molecule type" value="Genomic_DNA"/>
</dbReference>
<dbReference type="Pfam" id="PF01810">
    <property type="entry name" value="LysE"/>
    <property type="match status" value="1"/>
</dbReference>
<organism evidence="7 8">
    <name type="scientific">Leptobacterium flavescens</name>
    <dbReference type="NCBI Taxonomy" id="472055"/>
    <lineage>
        <taxon>Bacteria</taxon>
        <taxon>Pseudomonadati</taxon>
        <taxon>Bacteroidota</taxon>
        <taxon>Flavobacteriia</taxon>
        <taxon>Flavobacteriales</taxon>
        <taxon>Flavobacteriaceae</taxon>
        <taxon>Leptobacterium</taxon>
    </lineage>
</organism>
<keyword evidence="2" id="KW-1003">Cell membrane</keyword>
<comment type="caution">
    <text evidence="7">The sequence shown here is derived from an EMBL/GenBank/DDBJ whole genome shotgun (WGS) entry which is preliminary data.</text>
</comment>
<dbReference type="RefSeq" id="WP_163605605.1">
    <property type="nucleotide sequence ID" value="NZ_JAABOO010000001.1"/>
</dbReference>
<feature type="transmembrane region" description="Helical" evidence="6">
    <location>
        <begin position="74"/>
        <end position="92"/>
    </location>
</feature>
<evidence type="ECO:0000256" key="5">
    <source>
        <dbReference type="ARBA" id="ARBA00023136"/>
    </source>
</evidence>
<evidence type="ECO:0000256" key="1">
    <source>
        <dbReference type="ARBA" id="ARBA00004651"/>
    </source>
</evidence>
<name>A0A6P0UH08_9FLAO</name>
<sequence>MSLLIYFFIGIIATFFGALPLGTVNISVINTTIKENMNTAMKIAFAAGFAEIILSFYALHCSMAVTGFISTNDWLQITLTVLVLCFGVFMLLKKQKEVSEQKKSAFNSKYLSGFILGLINPPVLLYWIFVIEFLNRNNYSLTMSDSLTLVFLFFAGVYLGKVLTLYLYGKSSMLIKNKFANISKTVNKFIGILLIAIAAIQFIRLFLG</sequence>
<gene>
    <name evidence="7" type="ORF">GWK08_03995</name>
</gene>